<organism evidence="2 3">
    <name type="scientific">Striga asiatica</name>
    <name type="common">Asiatic witchweed</name>
    <name type="synonym">Buchnera asiatica</name>
    <dbReference type="NCBI Taxonomy" id="4170"/>
    <lineage>
        <taxon>Eukaryota</taxon>
        <taxon>Viridiplantae</taxon>
        <taxon>Streptophyta</taxon>
        <taxon>Embryophyta</taxon>
        <taxon>Tracheophyta</taxon>
        <taxon>Spermatophyta</taxon>
        <taxon>Magnoliopsida</taxon>
        <taxon>eudicotyledons</taxon>
        <taxon>Gunneridae</taxon>
        <taxon>Pentapetalae</taxon>
        <taxon>asterids</taxon>
        <taxon>lamiids</taxon>
        <taxon>Lamiales</taxon>
        <taxon>Orobanchaceae</taxon>
        <taxon>Buchnereae</taxon>
        <taxon>Striga</taxon>
    </lineage>
</organism>
<feature type="compositionally biased region" description="Polar residues" evidence="1">
    <location>
        <begin position="241"/>
        <end position="252"/>
    </location>
</feature>
<dbReference type="Proteomes" id="UP000325081">
    <property type="component" value="Unassembled WGS sequence"/>
</dbReference>
<name>A0A5A7RC38_STRAF</name>
<protein>
    <submittedName>
        <fullName evidence="2">Ditrans,polycis-undecaprenyl-diphosphate synthase</fullName>
    </submittedName>
</protein>
<dbReference type="AlphaFoldDB" id="A0A5A7RC38"/>
<accession>A0A5A7RC38</accession>
<gene>
    <name evidence="2" type="ORF">STAS_32476</name>
</gene>
<keyword evidence="3" id="KW-1185">Reference proteome</keyword>
<proteinExistence type="predicted"/>
<evidence type="ECO:0000313" key="3">
    <source>
        <dbReference type="Proteomes" id="UP000325081"/>
    </source>
</evidence>
<feature type="region of interest" description="Disordered" evidence="1">
    <location>
        <begin position="214"/>
        <end position="252"/>
    </location>
</feature>
<reference evidence="3" key="1">
    <citation type="journal article" date="2019" name="Curr. Biol.">
        <title>Genome Sequence of Striga asiatica Provides Insight into the Evolution of Plant Parasitism.</title>
        <authorList>
            <person name="Yoshida S."/>
            <person name="Kim S."/>
            <person name="Wafula E.K."/>
            <person name="Tanskanen J."/>
            <person name="Kim Y.M."/>
            <person name="Honaas L."/>
            <person name="Yang Z."/>
            <person name="Spallek T."/>
            <person name="Conn C.E."/>
            <person name="Ichihashi Y."/>
            <person name="Cheong K."/>
            <person name="Cui S."/>
            <person name="Der J.P."/>
            <person name="Gundlach H."/>
            <person name="Jiao Y."/>
            <person name="Hori C."/>
            <person name="Ishida J.K."/>
            <person name="Kasahara H."/>
            <person name="Kiba T."/>
            <person name="Kim M.S."/>
            <person name="Koo N."/>
            <person name="Laohavisit A."/>
            <person name="Lee Y.H."/>
            <person name="Lumba S."/>
            <person name="McCourt P."/>
            <person name="Mortimer J.C."/>
            <person name="Mutuku J.M."/>
            <person name="Nomura T."/>
            <person name="Sasaki-Sekimoto Y."/>
            <person name="Seto Y."/>
            <person name="Wang Y."/>
            <person name="Wakatake T."/>
            <person name="Sakakibara H."/>
            <person name="Demura T."/>
            <person name="Yamaguchi S."/>
            <person name="Yoneyama K."/>
            <person name="Manabe R.I."/>
            <person name="Nelson D.C."/>
            <person name="Schulman A.H."/>
            <person name="Timko M.P."/>
            <person name="dePamphilis C.W."/>
            <person name="Choi D."/>
            <person name="Shirasu K."/>
        </authorList>
    </citation>
    <scope>NUCLEOTIDE SEQUENCE [LARGE SCALE GENOMIC DNA]</scope>
    <source>
        <strain evidence="3">cv. UVA1</strain>
    </source>
</reference>
<dbReference type="EMBL" id="BKCP01011625">
    <property type="protein sequence ID" value="GER54846.1"/>
    <property type="molecule type" value="Genomic_DNA"/>
</dbReference>
<comment type="caution">
    <text evidence="2">The sequence shown here is derived from an EMBL/GenBank/DDBJ whole genome shotgun (WGS) entry which is preliminary data.</text>
</comment>
<evidence type="ECO:0000313" key="2">
    <source>
        <dbReference type="EMBL" id="GER54846.1"/>
    </source>
</evidence>
<evidence type="ECO:0000256" key="1">
    <source>
        <dbReference type="SAM" id="MobiDB-lite"/>
    </source>
</evidence>
<sequence length="252" mass="28839">RLKKRRVGKELEVFLNSVADTLSGEWDLFHSFVITRAPEEPQYQNRNEVKEMGLASLEAEQWERMKQEMEALIPLWDRPSGVEIQKDRRRTMKVEMVGEMREFQMCRKIGRKTIRGEFPNGRRGGVVGGEDGNRVNHMGREKGLEERDPPNFVPNLTDKEIRAKRNITITGEPVNPRVYSRMDAAEPLPGERVCRVRFNHHRVEFGAILGPNEGGPNVRGRVKPPPKFDLSGADKILEVTTAKTPSSMGRQR</sequence>
<feature type="non-terminal residue" evidence="2">
    <location>
        <position position="1"/>
    </location>
</feature>